<evidence type="ECO:0000256" key="1">
    <source>
        <dbReference type="ARBA" id="ARBA00006484"/>
    </source>
</evidence>
<dbReference type="PRINTS" id="PR00081">
    <property type="entry name" value="GDHRDH"/>
</dbReference>
<dbReference type="EMBL" id="JACJVO010000028">
    <property type="protein sequence ID" value="MBB6733600.1"/>
    <property type="molecule type" value="Genomic_DNA"/>
</dbReference>
<dbReference type="Pfam" id="PF00106">
    <property type="entry name" value="adh_short"/>
    <property type="match status" value="1"/>
</dbReference>
<dbReference type="InterPro" id="IPR051911">
    <property type="entry name" value="SDR_oxidoreductase"/>
</dbReference>
<dbReference type="InterPro" id="IPR002347">
    <property type="entry name" value="SDR_fam"/>
</dbReference>
<dbReference type="CDD" id="cd05374">
    <property type="entry name" value="17beta-HSD-like_SDR_c"/>
    <property type="match status" value="1"/>
</dbReference>
<proteinExistence type="inferred from homology"/>
<protein>
    <submittedName>
        <fullName evidence="4">SDR family oxidoreductase</fullName>
    </submittedName>
</protein>
<evidence type="ECO:0000313" key="5">
    <source>
        <dbReference type="Proteomes" id="UP000564644"/>
    </source>
</evidence>
<dbReference type="SUPFAM" id="SSF51735">
    <property type="entry name" value="NAD(P)-binding Rossmann-fold domains"/>
    <property type="match status" value="1"/>
</dbReference>
<evidence type="ECO:0000313" key="4">
    <source>
        <dbReference type="EMBL" id="MBB6733600.1"/>
    </source>
</evidence>
<dbReference type="GO" id="GO:0016491">
    <property type="term" value="F:oxidoreductase activity"/>
    <property type="evidence" value="ECO:0007669"/>
    <property type="project" value="UniProtKB-KW"/>
</dbReference>
<dbReference type="AlphaFoldDB" id="A0A7X0VXH2"/>
<dbReference type="PROSITE" id="PS00061">
    <property type="entry name" value="ADH_SHORT"/>
    <property type="match status" value="1"/>
</dbReference>
<dbReference type="PANTHER" id="PTHR43976:SF16">
    <property type="entry name" value="SHORT-CHAIN DEHYDROGENASE_REDUCTASE FAMILY PROTEIN"/>
    <property type="match status" value="1"/>
</dbReference>
<evidence type="ECO:0000256" key="2">
    <source>
        <dbReference type="ARBA" id="ARBA00023002"/>
    </source>
</evidence>
<keyword evidence="2" id="KW-0560">Oxidoreductase</keyword>
<accession>A0A7X0VXH2</accession>
<reference evidence="4 5" key="1">
    <citation type="submission" date="2020-08" db="EMBL/GenBank/DDBJ databases">
        <title>Cohnella phylogeny.</title>
        <authorList>
            <person name="Dunlap C."/>
        </authorList>
    </citation>
    <scope>NUCLEOTIDE SEQUENCE [LARGE SCALE GENOMIC DNA]</scope>
    <source>
        <strain evidence="4 5">CBP 2801</strain>
    </source>
</reference>
<name>A0A7X0VXH2_9BACL</name>
<gene>
    <name evidence="4" type="ORF">H7C18_21990</name>
</gene>
<dbReference type="PRINTS" id="PR00080">
    <property type="entry name" value="SDRFAMILY"/>
</dbReference>
<evidence type="ECO:0000256" key="3">
    <source>
        <dbReference type="RuleBase" id="RU000363"/>
    </source>
</evidence>
<comment type="caution">
    <text evidence="4">The sequence shown here is derived from an EMBL/GenBank/DDBJ whole genome shotgun (WGS) entry which is preliminary data.</text>
</comment>
<sequence length="272" mass="29779">MKTILITGASSGLGREAVKLFASEGWNVVATMRSPEKETELNRLANVLVTWLDVLDQESINTAIRMGIERFGRIDTLVNNAGYGQNGIFEGISREQIRKQFDTNVFGVMDVTRAIIPHFRENGGGTLINISSCGGLIGIPNISIYSSSKFAIEGFTESLSYELASQNIAVKLVEPGGFESNYGAVTEQNKPALPLPDSYGGFAEEMNRFFSWLSTDKGIDSADVAKVVYEAATDGEDRLRYTIPGIVAPLVEARQTMGNQEFVEMMRSRLKA</sequence>
<keyword evidence="5" id="KW-1185">Reference proteome</keyword>
<dbReference type="InterPro" id="IPR036291">
    <property type="entry name" value="NAD(P)-bd_dom_sf"/>
</dbReference>
<dbReference type="PANTHER" id="PTHR43976">
    <property type="entry name" value="SHORT CHAIN DEHYDROGENASE"/>
    <property type="match status" value="1"/>
</dbReference>
<organism evidence="4 5">
    <name type="scientific">Cohnella zeiphila</name>
    <dbReference type="NCBI Taxonomy" id="2761120"/>
    <lineage>
        <taxon>Bacteria</taxon>
        <taxon>Bacillati</taxon>
        <taxon>Bacillota</taxon>
        <taxon>Bacilli</taxon>
        <taxon>Bacillales</taxon>
        <taxon>Paenibacillaceae</taxon>
        <taxon>Cohnella</taxon>
    </lineage>
</organism>
<dbReference type="RefSeq" id="WP_185131261.1">
    <property type="nucleotide sequence ID" value="NZ_JACJVO010000028.1"/>
</dbReference>
<dbReference type="InterPro" id="IPR020904">
    <property type="entry name" value="Sc_DH/Rdtase_CS"/>
</dbReference>
<dbReference type="Gene3D" id="3.40.50.720">
    <property type="entry name" value="NAD(P)-binding Rossmann-like Domain"/>
    <property type="match status" value="1"/>
</dbReference>
<dbReference type="Proteomes" id="UP000564644">
    <property type="component" value="Unassembled WGS sequence"/>
</dbReference>
<comment type="similarity">
    <text evidence="1 3">Belongs to the short-chain dehydrogenases/reductases (SDR) family.</text>
</comment>